<dbReference type="EnsemblMetazoa" id="G11473.1">
    <property type="protein sequence ID" value="G11473.1:cds"/>
    <property type="gene ID" value="G11473"/>
</dbReference>
<keyword evidence="3" id="KW-0812">Transmembrane</keyword>
<dbReference type="Proteomes" id="UP000005408">
    <property type="component" value="Unassembled WGS sequence"/>
</dbReference>
<evidence type="ECO:0000313" key="5">
    <source>
        <dbReference type="Proteomes" id="UP000005408"/>
    </source>
</evidence>
<accession>A0A8W8HY44</accession>
<dbReference type="EnsemblMetazoa" id="G11473.2">
    <property type="protein sequence ID" value="G11473.2:cds"/>
    <property type="gene ID" value="G11473"/>
</dbReference>
<evidence type="ECO:0000256" key="2">
    <source>
        <dbReference type="SAM" id="MobiDB-lite"/>
    </source>
</evidence>
<protein>
    <submittedName>
        <fullName evidence="4">Uncharacterized protein</fullName>
    </submittedName>
</protein>
<keyword evidence="5" id="KW-1185">Reference proteome</keyword>
<feature type="compositionally biased region" description="Low complexity" evidence="2">
    <location>
        <begin position="24"/>
        <end position="34"/>
    </location>
</feature>
<evidence type="ECO:0000256" key="1">
    <source>
        <dbReference type="SAM" id="Coils"/>
    </source>
</evidence>
<keyword evidence="1" id="KW-0175">Coiled coil</keyword>
<keyword evidence="3" id="KW-1133">Transmembrane helix</keyword>
<dbReference type="AlphaFoldDB" id="A0A8W8HY44"/>
<proteinExistence type="predicted"/>
<feature type="compositionally biased region" description="Basic and acidic residues" evidence="2">
    <location>
        <begin position="1"/>
        <end position="12"/>
    </location>
</feature>
<sequence>EISKMAESRYDADLSSSGPESYDSDLSSTGTESSSAISTFSRKNCKFRSKASDWTLDHLIKIGVEYDENFTVLETFMSKVKTENIDRSLGIVPPICRTLKQLTIENWTFSYNFELDKGSGIKDAMEKTEKAIEELENEQEMQEKVTQEDGQNLRLYYIWRFNVLNFWRYFLTLLARWGKPQREGRYTNLLMAFSKIFFLYPETGESVRDDICIKDSNVHGTPAIRYMTMANETSQLLTVTEVKQYNAFRGEYNAEAFTFKNVSKKVLGQHGIKLVMEASESYFFPYVVGLLCIGTKIIFTYLYIEREDYYRIKEKGCIQKPRKATISYTRPFDFMDANDRQYIMDTFFWFGFVQSHGYKY</sequence>
<evidence type="ECO:0000256" key="3">
    <source>
        <dbReference type="SAM" id="Phobius"/>
    </source>
</evidence>
<dbReference type="SUPFAM" id="SSF56973">
    <property type="entry name" value="Aerolisin/ETX pore-forming domain"/>
    <property type="match status" value="1"/>
</dbReference>
<reference evidence="4" key="1">
    <citation type="submission" date="2022-08" db="UniProtKB">
        <authorList>
            <consortium name="EnsemblMetazoa"/>
        </authorList>
    </citation>
    <scope>IDENTIFICATION</scope>
    <source>
        <strain evidence="4">05x7-T-G4-1.051#20</strain>
    </source>
</reference>
<feature type="coiled-coil region" evidence="1">
    <location>
        <begin position="118"/>
        <end position="148"/>
    </location>
</feature>
<organism evidence="4 5">
    <name type="scientific">Magallana gigas</name>
    <name type="common">Pacific oyster</name>
    <name type="synonym">Crassostrea gigas</name>
    <dbReference type="NCBI Taxonomy" id="29159"/>
    <lineage>
        <taxon>Eukaryota</taxon>
        <taxon>Metazoa</taxon>
        <taxon>Spiralia</taxon>
        <taxon>Lophotrochozoa</taxon>
        <taxon>Mollusca</taxon>
        <taxon>Bivalvia</taxon>
        <taxon>Autobranchia</taxon>
        <taxon>Pteriomorphia</taxon>
        <taxon>Ostreida</taxon>
        <taxon>Ostreoidea</taxon>
        <taxon>Ostreidae</taxon>
        <taxon>Magallana</taxon>
    </lineage>
</organism>
<feature type="region of interest" description="Disordered" evidence="2">
    <location>
        <begin position="1"/>
        <end position="34"/>
    </location>
</feature>
<feature type="transmembrane region" description="Helical" evidence="3">
    <location>
        <begin position="283"/>
        <end position="304"/>
    </location>
</feature>
<keyword evidence="3" id="KW-0472">Membrane</keyword>
<name>A0A8W8HY44_MAGGI</name>
<evidence type="ECO:0000313" key="4">
    <source>
        <dbReference type="EnsemblMetazoa" id="G11473.2:cds"/>
    </source>
</evidence>